<evidence type="ECO:0000256" key="4">
    <source>
        <dbReference type="ARBA" id="ARBA00023002"/>
    </source>
</evidence>
<evidence type="ECO:0000256" key="1">
    <source>
        <dbReference type="ARBA" id="ARBA00010139"/>
    </source>
</evidence>
<dbReference type="PRINTS" id="PR00469">
    <property type="entry name" value="PNDRDTASEII"/>
</dbReference>
<evidence type="ECO:0000256" key="3">
    <source>
        <dbReference type="ARBA" id="ARBA00022827"/>
    </source>
</evidence>
<proteinExistence type="inferred from homology"/>
<dbReference type="GO" id="GO:0004499">
    <property type="term" value="F:N,N-dimethylaniline monooxygenase activity"/>
    <property type="evidence" value="ECO:0007669"/>
    <property type="project" value="InterPro"/>
</dbReference>
<dbReference type="Pfam" id="PF00743">
    <property type="entry name" value="FMO-like"/>
    <property type="match status" value="1"/>
</dbReference>
<dbReference type="RefSeq" id="WP_097158622.1">
    <property type="nucleotide sequence ID" value="NZ_JBEPMQ010000006.1"/>
</dbReference>
<keyword evidence="6" id="KW-1185">Reference proteome</keyword>
<comment type="similarity">
    <text evidence="1">Belongs to the FAD-binding monooxygenase family.</text>
</comment>
<protein>
    <submittedName>
        <fullName evidence="5">Putative flavoprotein involved in K+ transport</fullName>
    </submittedName>
</protein>
<keyword evidence="4" id="KW-0560">Oxidoreductase</keyword>
<dbReference type="InterPro" id="IPR020946">
    <property type="entry name" value="Flavin_mOase-like"/>
</dbReference>
<accession>A0A285CSX9</accession>
<dbReference type="InterPro" id="IPR050982">
    <property type="entry name" value="Auxin_biosynth/cation_transpt"/>
</dbReference>
<name>A0A285CSX9_9BACI</name>
<dbReference type="PIRSF" id="PIRSF000332">
    <property type="entry name" value="FMO"/>
    <property type="match status" value="1"/>
</dbReference>
<evidence type="ECO:0000256" key="2">
    <source>
        <dbReference type="ARBA" id="ARBA00022630"/>
    </source>
</evidence>
<reference evidence="5 6" key="1">
    <citation type="submission" date="2017-08" db="EMBL/GenBank/DDBJ databases">
        <authorList>
            <person name="de Groot N.N."/>
        </authorList>
    </citation>
    <scope>NUCLEOTIDE SEQUENCE [LARGE SCALE GENOMIC DNA]</scope>
    <source>
        <strain evidence="5 6">JC228</strain>
    </source>
</reference>
<dbReference type="Gene3D" id="3.50.50.60">
    <property type="entry name" value="FAD/NAD(P)-binding domain"/>
    <property type="match status" value="1"/>
</dbReference>
<gene>
    <name evidence="5" type="ORF">SAMN05877753_104226</name>
</gene>
<dbReference type="Proteomes" id="UP000219546">
    <property type="component" value="Unassembled WGS sequence"/>
</dbReference>
<evidence type="ECO:0000313" key="5">
    <source>
        <dbReference type="EMBL" id="SNX70651.1"/>
    </source>
</evidence>
<keyword evidence="3" id="KW-0274">FAD</keyword>
<dbReference type="GO" id="GO:0050660">
    <property type="term" value="F:flavin adenine dinucleotide binding"/>
    <property type="evidence" value="ECO:0007669"/>
    <property type="project" value="InterPro"/>
</dbReference>
<evidence type="ECO:0000313" key="6">
    <source>
        <dbReference type="Proteomes" id="UP000219546"/>
    </source>
</evidence>
<dbReference type="InterPro" id="IPR036188">
    <property type="entry name" value="FAD/NAD-bd_sf"/>
</dbReference>
<dbReference type="OrthoDB" id="9778740at2"/>
<dbReference type="InterPro" id="IPR000960">
    <property type="entry name" value="Flavin_mOase"/>
</dbReference>
<dbReference type="PANTHER" id="PTHR43539:SF78">
    <property type="entry name" value="FLAVIN-CONTAINING MONOOXYGENASE"/>
    <property type="match status" value="1"/>
</dbReference>
<dbReference type="Pfam" id="PF13738">
    <property type="entry name" value="Pyr_redox_3"/>
    <property type="match status" value="1"/>
</dbReference>
<dbReference type="PRINTS" id="PR00368">
    <property type="entry name" value="FADPNR"/>
</dbReference>
<dbReference type="SUPFAM" id="SSF51905">
    <property type="entry name" value="FAD/NAD(P)-binding domain"/>
    <property type="match status" value="2"/>
</dbReference>
<organism evidence="5 6">
    <name type="scientific">Bacillus oleivorans</name>
    <dbReference type="NCBI Taxonomy" id="1448271"/>
    <lineage>
        <taxon>Bacteria</taxon>
        <taxon>Bacillati</taxon>
        <taxon>Bacillota</taxon>
        <taxon>Bacilli</taxon>
        <taxon>Bacillales</taxon>
        <taxon>Bacillaceae</taxon>
        <taxon>Bacillus</taxon>
    </lineage>
</organism>
<dbReference type="AlphaFoldDB" id="A0A285CSX9"/>
<keyword evidence="2" id="KW-0285">Flavoprotein</keyword>
<dbReference type="EMBL" id="OAOP01000004">
    <property type="protein sequence ID" value="SNX70651.1"/>
    <property type="molecule type" value="Genomic_DNA"/>
</dbReference>
<dbReference type="PANTHER" id="PTHR43539">
    <property type="entry name" value="FLAVIN-BINDING MONOOXYGENASE-LIKE PROTEIN (AFU_ORTHOLOGUE AFUA_4G09220)"/>
    <property type="match status" value="1"/>
</dbReference>
<sequence>MDQIDVVVVGAGQAGIAMGYYLKQTGLSFVLLDANKKIGESWRQRYDSLVLFTPRAYSSLPGLPMTGDQEGFPAKDEVASYLEEYVDHFDLPVMLNTKVNTVSKSDFGFEIRTNKGVIEAKQVVIASGAFQKPYIPIGLNESKHDMFQMHSSSYRAPSQIPDGPVLVVGGGNSGAQIAAELAEERQVFIAVSQRFKFLPLRLLGKSIFFWLEWIGLLYAGVDTKKGKWFRKQSDPIFGKELQSLITKKKIVVKPRVEKVQANEAVFSDKSKLTIRNIIWATGFTPSYDWIDIAGAVSSEGKPIHERGVSPVRGLYFIGLPWQYQRGSSLICGVARDAKFLISFIPHSNT</sequence>
<dbReference type="GO" id="GO:0050661">
    <property type="term" value="F:NADP binding"/>
    <property type="evidence" value="ECO:0007669"/>
    <property type="project" value="InterPro"/>
</dbReference>